<protein>
    <submittedName>
        <fullName evidence="2">Uncharacterized protein</fullName>
    </submittedName>
</protein>
<sequence>AQNLNTGADRGCEVEPDAASAVLLAVVVVVVLLLLPVLPVSPALPSGRKYDLEVAQPWLSHQCPPRWGHARGGRVR</sequence>
<feature type="transmembrane region" description="Helical" evidence="1">
    <location>
        <begin position="18"/>
        <end position="40"/>
    </location>
</feature>
<reference evidence="2 3" key="1">
    <citation type="journal article" date="2018" name="Front. Plant Sci.">
        <title>Red Clover (Trifolium pratense) and Zigzag Clover (T. medium) - A Picture of Genomic Similarities and Differences.</title>
        <authorList>
            <person name="Dluhosova J."/>
            <person name="Istvanek J."/>
            <person name="Nedelnik J."/>
            <person name="Repkova J."/>
        </authorList>
    </citation>
    <scope>NUCLEOTIDE SEQUENCE [LARGE SCALE GENOMIC DNA]</scope>
    <source>
        <strain evidence="3">cv. 10/8</strain>
        <tissue evidence="2">Leaf</tissue>
    </source>
</reference>
<dbReference type="AlphaFoldDB" id="A0A392UQ31"/>
<comment type="caution">
    <text evidence="2">The sequence shown here is derived from an EMBL/GenBank/DDBJ whole genome shotgun (WGS) entry which is preliminary data.</text>
</comment>
<organism evidence="2 3">
    <name type="scientific">Trifolium medium</name>
    <dbReference type="NCBI Taxonomy" id="97028"/>
    <lineage>
        <taxon>Eukaryota</taxon>
        <taxon>Viridiplantae</taxon>
        <taxon>Streptophyta</taxon>
        <taxon>Embryophyta</taxon>
        <taxon>Tracheophyta</taxon>
        <taxon>Spermatophyta</taxon>
        <taxon>Magnoliopsida</taxon>
        <taxon>eudicotyledons</taxon>
        <taxon>Gunneridae</taxon>
        <taxon>Pentapetalae</taxon>
        <taxon>rosids</taxon>
        <taxon>fabids</taxon>
        <taxon>Fabales</taxon>
        <taxon>Fabaceae</taxon>
        <taxon>Papilionoideae</taxon>
        <taxon>50 kb inversion clade</taxon>
        <taxon>NPAAA clade</taxon>
        <taxon>Hologalegina</taxon>
        <taxon>IRL clade</taxon>
        <taxon>Trifolieae</taxon>
        <taxon>Trifolium</taxon>
    </lineage>
</organism>
<accession>A0A392UQ31</accession>
<dbReference type="EMBL" id="LXQA010869291">
    <property type="protein sequence ID" value="MCI74847.1"/>
    <property type="molecule type" value="Genomic_DNA"/>
</dbReference>
<name>A0A392UQ31_9FABA</name>
<keyword evidence="1" id="KW-0472">Membrane</keyword>
<evidence type="ECO:0000256" key="1">
    <source>
        <dbReference type="SAM" id="Phobius"/>
    </source>
</evidence>
<dbReference type="Proteomes" id="UP000265520">
    <property type="component" value="Unassembled WGS sequence"/>
</dbReference>
<evidence type="ECO:0000313" key="2">
    <source>
        <dbReference type="EMBL" id="MCI74847.1"/>
    </source>
</evidence>
<keyword evidence="3" id="KW-1185">Reference proteome</keyword>
<proteinExistence type="predicted"/>
<feature type="non-terminal residue" evidence="2">
    <location>
        <position position="1"/>
    </location>
</feature>
<keyword evidence="1" id="KW-1133">Transmembrane helix</keyword>
<evidence type="ECO:0000313" key="3">
    <source>
        <dbReference type="Proteomes" id="UP000265520"/>
    </source>
</evidence>
<keyword evidence="1" id="KW-0812">Transmembrane</keyword>